<accession>A0ACC2SXQ8</accession>
<proteinExistence type="predicted"/>
<sequence>MNRRSIRFTLAISVCCWSYNVVLEDGVVCEGISFAFHYLTLVYFFLNVAVALNLQLVFVHGVIAGKKHELIYWYVCIGLPYVLLLFPLSAGKIGQDNGYCEFRDPTTLETNLYVYLCFLVWCISSCLYCAVAVILVTVRLRQKVTVLDCILKRTRNVKENSDLKKKVEKLIFRISLYCIIPVVTQVGYIILRVIASYDPSPYLPLIYISVVGSDVPGILNLLVLLLDPAFSSAVESVLLKRGIRVPKMFVDSSEIQSEDETVTIPDDVYQSEEVGFFVSLKSRTKKSTAGLDHKNPKDILPCLSALGIETLPLPASSPANRSSDGSKLVSRMGLTAAGKANQRFSLGASEFIKCI</sequence>
<keyword evidence="2" id="KW-1185">Reference proteome</keyword>
<gene>
    <name evidence="1" type="ORF">DSO57_1005267</name>
</gene>
<organism evidence="1 2">
    <name type="scientific">Entomophthora muscae</name>
    <dbReference type="NCBI Taxonomy" id="34485"/>
    <lineage>
        <taxon>Eukaryota</taxon>
        <taxon>Fungi</taxon>
        <taxon>Fungi incertae sedis</taxon>
        <taxon>Zoopagomycota</taxon>
        <taxon>Entomophthoromycotina</taxon>
        <taxon>Entomophthoromycetes</taxon>
        <taxon>Entomophthorales</taxon>
        <taxon>Entomophthoraceae</taxon>
        <taxon>Entomophthora</taxon>
    </lineage>
</organism>
<name>A0ACC2SXQ8_9FUNG</name>
<evidence type="ECO:0000313" key="2">
    <source>
        <dbReference type="Proteomes" id="UP001165960"/>
    </source>
</evidence>
<dbReference type="Proteomes" id="UP001165960">
    <property type="component" value="Unassembled WGS sequence"/>
</dbReference>
<reference evidence="1" key="1">
    <citation type="submission" date="2022-04" db="EMBL/GenBank/DDBJ databases">
        <title>Genome of the entomopathogenic fungus Entomophthora muscae.</title>
        <authorList>
            <person name="Elya C."/>
            <person name="Lovett B.R."/>
            <person name="Lee E."/>
            <person name="Macias A.M."/>
            <person name="Hajek A.E."/>
            <person name="De Bivort B.L."/>
            <person name="Kasson M.T."/>
            <person name="De Fine Licht H.H."/>
            <person name="Stajich J.E."/>
        </authorList>
    </citation>
    <scope>NUCLEOTIDE SEQUENCE</scope>
    <source>
        <strain evidence="1">Berkeley</strain>
    </source>
</reference>
<comment type="caution">
    <text evidence="1">The sequence shown here is derived from an EMBL/GenBank/DDBJ whole genome shotgun (WGS) entry which is preliminary data.</text>
</comment>
<evidence type="ECO:0000313" key="1">
    <source>
        <dbReference type="EMBL" id="KAJ9066887.1"/>
    </source>
</evidence>
<dbReference type="EMBL" id="QTSX02004274">
    <property type="protein sequence ID" value="KAJ9066887.1"/>
    <property type="molecule type" value="Genomic_DNA"/>
</dbReference>
<protein>
    <submittedName>
        <fullName evidence="1">Uncharacterized protein</fullName>
    </submittedName>
</protein>